<dbReference type="PANTHER" id="PTHR24305:SF166">
    <property type="entry name" value="CYTOCHROME P450 12A4, MITOCHONDRIAL-RELATED"/>
    <property type="match status" value="1"/>
</dbReference>
<keyword evidence="5 9" id="KW-0479">Metal-binding</keyword>
<accession>G4TVW3</accession>
<evidence type="ECO:0000313" key="11">
    <source>
        <dbReference type="EMBL" id="CCA75456.1"/>
    </source>
</evidence>
<dbReference type="Proteomes" id="UP000007148">
    <property type="component" value="Unassembled WGS sequence"/>
</dbReference>
<dbReference type="Gene3D" id="1.10.630.10">
    <property type="entry name" value="Cytochrome P450"/>
    <property type="match status" value="1"/>
</dbReference>
<feature type="binding site" description="axial binding residue" evidence="9">
    <location>
        <position position="537"/>
    </location>
    <ligand>
        <name>heme</name>
        <dbReference type="ChEBI" id="CHEBI:30413"/>
    </ligand>
    <ligandPart>
        <name>Fe</name>
        <dbReference type="ChEBI" id="CHEBI:18248"/>
    </ligandPart>
</feature>
<dbReference type="InterPro" id="IPR001128">
    <property type="entry name" value="Cyt_P450"/>
</dbReference>
<organism evidence="11 12">
    <name type="scientific">Serendipita indica (strain DSM 11827)</name>
    <name type="common">Root endophyte fungus</name>
    <name type="synonym">Piriformospora indica</name>
    <dbReference type="NCBI Taxonomy" id="1109443"/>
    <lineage>
        <taxon>Eukaryota</taxon>
        <taxon>Fungi</taxon>
        <taxon>Dikarya</taxon>
        <taxon>Basidiomycota</taxon>
        <taxon>Agaricomycotina</taxon>
        <taxon>Agaricomycetes</taxon>
        <taxon>Sebacinales</taxon>
        <taxon>Serendipitaceae</taxon>
        <taxon>Serendipita</taxon>
    </lineage>
</organism>
<sequence>MGNNNAFAAIDCAYSVDSVARGPPIPAAPKLGLSLVDRMLRLPSIVTQSKLDDIGIPVAALGVSVLYAFYRSLRWVTRPWFSNLKIIPGPPNSSPLFGFLFGHIPQMINGRLFLSISQWYEEFGPIFTINTVLGDQRCITTDNKAIGHILTNTNKYHKPEAARYQLSFVIGDGLVLVEGNDHRIQRRVMNPAFSSGHLKDIFPSFQRKAAELRDILQQQITIGQEFIRVDILHWLSRATIDIIGLAGFNYDFDTLRKGESGNELAASLHRLNSPKKFPIVMALKISLPPFRIIFFDYIARESRWTRTLLRRIGLRLIGDRMQEMPSEKNSLAYEESVSNVSDRDLLSLMIKSNKSTTIPPEQRLSVNCMLDQIPTFLIAGHDTTATGTAWGLQELALHPDIQMRLREELLVAFPTEDTPVTVDALNALPYLEAVVREMLRFHPPIDVFSRVAVEDDVLPLERPFIDKRGQQHAYLYIKKGDHILIPIKLINQLKETWGEDADKFNPDRWLGDLPPAVKATPALWANLLTFGAGPRSCIGFRFAVLEMKILLLYLLRSFEINVAVQPDELMGREMVVTRPVLKARKGDGPQLPILLRPLSDKS</sequence>
<comment type="pathway">
    <text evidence="2">Secondary metabolite biosynthesis.</text>
</comment>
<dbReference type="Pfam" id="PF00067">
    <property type="entry name" value="p450"/>
    <property type="match status" value="1"/>
</dbReference>
<comment type="similarity">
    <text evidence="3 10">Belongs to the cytochrome P450 family.</text>
</comment>
<reference evidence="11 12" key="1">
    <citation type="journal article" date="2011" name="PLoS Pathog.">
        <title>Endophytic Life Strategies Decoded by Genome and Transcriptome Analyses of the Mutualistic Root Symbiont Piriformospora indica.</title>
        <authorList>
            <person name="Zuccaro A."/>
            <person name="Lahrmann U."/>
            <person name="Guldener U."/>
            <person name="Langen G."/>
            <person name="Pfiffi S."/>
            <person name="Biedenkopf D."/>
            <person name="Wong P."/>
            <person name="Samans B."/>
            <person name="Grimm C."/>
            <person name="Basiewicz M."/>
            <person name="Murat C."/>
            <person name="Martin F."/>
            <person name="Kogel K.H."/>
        </authorList>
    </citation>
    <scope>NUCLEOTIDE SEQUENCE [LARGE SCALE GENOMIC DNA]</scope>
    <source>
        <strain evidence="11 12">DSM 11827</strain>
    </source>
</reference>
<keyword evidence="12" id="KW-1185">Reference proteome</keyword>
<evidence type="ECO:0000256" key="1">
    <source>
        <dbReference type="ARBA" id="ARBA00001971"/>
    </source>
</evidence>
<keyword evidence="4 9" id="KW-0349">Heme</keyword>
<evidence type="ECO:0000256" key="4">
    <source>
        <dbReference type="ARBA" id="ARBA00022617"/>
    </source>
</evidence>
<keyword evidence="6 10" id="KW-0560">Oxidoreductase</keyword>
<dbReference type="GO" id="GO:0016705">
    <property type="term" value="F:oxidoreductase activity, acting on paired donors, with incorporation or reduction of molecular oxygen"/>
    <property type="evidence" value="ECO:0007669"/>
    <property type="project" value="InterPro"/>
</dbReference>
<evidence type="ECO:0000256" key="5">
    <source>
        <dbReference type="ARBA" id="ARBA00022723"/>
    </source>
</evidence>
<dbReference type="AlphaFoldDB" id="G4TVW3"/>
<evidence type="ECO:0000256" key="2">
    <source>
        <dbReference type="ARBA" id="ARBA00005179"/>
    </source>
</evidence>
<dbReference type="InParanoid" id="G4TVW3"/>
<dbReference type="OrthoDB" id="1470350at2759"/>
<dbReference type="PRINTS" id="PR00465">
    <property type="entry name" value="EP450IV"/>
</dbReference>
<evidence type="ECO:0000256" key="6">
    <source>
        <dbReference type="ARBA" id="ARBA00023002"/>
    </source>
</evidence>
<dbReference type="SUPFAM" id="SSF48264">
    <property type="entry name" value="Cytochrome P450"/>
    <property type="match status" value="1"/>
</dbReference>
<dbReference type="PRINTS" id="PR00385">
    <property type="entry name" value="P450"/>
</dbReference>
<comment type="caution">
    <text evidence="11">The sequence shown here is derived from an EMBL/GenBank/DDBJ whole genome shotgun (WGS) entry which is preliminary data.</text>
</comment>
<dbReference type="InterPro" id="IPR002403">
    <property type="entry name" value="Cyt_P450_E_grp-IV"/>
</dbReference>
<gene>
    <name evidence="11" type="ORF">PIIN_09439</name>
</gene>
<dbReference type="CDD" id="cd11069">
    <property type="entry name" value="CYP_FUM15-like"/>
    <property type="match status" value="1"/>
</dbReference>
<dbReference type="GO" id="GO:0004497">
    <property type="term" value="F:monooxygenase activity"/>
    <property type="evidence" value="ECO:0007669"/>
    <property type="project" value="UniProtKB-KW"/>
</dbReference>
<evidence type="ECO:0000256" key="7">
    <source>
        <dbReference type="ARBA" id="ARBA00023004"/>
    </source>
</evidence>
<dbReference type="OMA" id="MHNSVME"/>
<protein>
    <submittedName>
        <fullName evidence="11">Related to Cytochrome P450</fullName>
    </submittedName>
</protein>
<evidence type="ECO:0000313" key="12">
    <source>
        <dbReference type="Proteomes" id="UP000007148"/>
    </source>
</evidence>
<evidence type="ECO:0000256" key="8">
    <source>
        <dbReference type="ARBA" id="ARBA00023033"/>
    </source>
</evidence>
<proteinExistence type="inferred from homology"/>
<dbReference type="EMBL" id="CAFZ01000452">
    <property type="protein sequence ID" value="CCA75456.1"/>
    <property type="molecule type" value="Genomic_DNA"/>
</dbReference>
<dbReference type="PANTHER" id="PTHR24305">
    <property type="entry name" value="CYTOCHROME P450"/>
    <property type="match status" value="1"/>
</dbReference>
<evidence type="ECO:0000256" key="9">
    <source>
        <dbReference type="PIRSR" id="PIRSR602403-1"/>
    </source>
</evidence>
<keyword evidence="7 9" id="KW-0408">Iron</keyword>
<dbReference type="PROSITE" id="PS00086">
    <property type="entry name" value="CYTOCHROME_P450"/>
    <property type="match status" value="1"/>
</dbReference>
<comment type="cofactor">
    <cofactor evidence="1 9">
        <name>heme</name>
        <dbReference type="ChEBI" id="CHEBI:30413"/>
    </cofactor>
</comment>
<dbReference type="GO" id="GO:0020037">
    <property type="term" value="F:heme binding"/>
    <property type="evidence" value="ECO:0007669"/>
    <property type="project" value="InterPro"/>
</dbReference>
<dbReference type="InterPro" id="IPR017972">
    <property type="entry name" value="Cyt_P450_CS"/>
</dbReference>
<dbReference type="STRING" id="1109443.G4TVW3"/>
<evidence type="ECO:0000256" key="3">
    <source>
        <dbReference type="ARBA" id="ARBA00010617"/>
    </source>
</evidence>
<dbReference type="InterPro" id="IPR050121">
    <property type="entry name" value="Cytochrome_P450_monoxygenase"/>
</dbReference>
<dbReference type="InterPro" id="IPR036396">
    <property type="entry name" value="Cyt_P450_sf"/>
</dbReference>
<keyword evidence="8 10" id="KW-0503">Monooxygenase</keyword>
<dbReference type="HOGENOM" id="CLU_001570_5_11_1"/>
<dbReference type="eggNOG" id="KOG0157">
    <property type="taxonomic scope" value="Eukaryota"/>
</dbReference>
<evidence type="ECO:0000256" key="10">
    <source>
        <dbReference type="RuleBase" id="RU000461"/>
    </source>
</evidence>
<dbReference type="GO" id="GO:0005506">
    <property type="term" value="F:iron ion binding"/>
    <property type="evidence" value="ECO:0007669"/>
    <property type="project" value="InterPro"/>
</dbReference>
<name>G4TVW3_SERID</name>